<feature type="compositionally biased region" description="Gly residues" evidence="1">
    <location>
        <begin position="126"/>
        <end position="135"/>
    </location>
</feature>
<gene>
    <name evidence="3" type="ORF">HYH02_004013</name>
</gene>
<feature type="compositionally biased region" description="Polar residues" evidence="1">
    <location>
        <begin position="195"/>
        <end position="213"/>
    </location>
</feature>
<evidence type="ECO:0000313" key="4">
    <source>
        <dbReference type="Proteomes" id="UP000613740"/>
    </source>
</evidence>
<organism evidence="3 4">
    <name type="scientific">Chlamydomonas schloesseri</name>
    <dbReference type="NCBI Taxonomy" id="2026947"/>
    <lineage>
        <taxon>Eukaryota</taxon>
        <taxon>Viridiplantae</taxon>
        <taxon>Chlorophyta</taxon>
        <taxon>core chlorophytes</taxon>
        <taxon>Chlorophyceae</taxon>
        <taxon>CS clade</taxon>
        <taxon>Chlamydomonadales</taxon>
        <taxon>Chlamydomonadaceae</taxon>
        <taxon>Chlamydomonas</taxon>
    </lineage>
</organism>
<dbReference type="PROSITE" id="PS50234">
    <property type="entry name" value="VWFA"/>
    <property type="match status" value="1"/>
</dbReference>
<dbReference type="AlphaFoldDB" id="A0A835WQ87"/>
<protein>
    <recommendedName>
        <fullName evidence="2">VWFA domain-containing protein</fullName>
    </recommendedName>
</protein>
<dbReference type="SUPFAM" id="SSF53300">
    <property type="entry name" value="vWA-like"/>
    <property type="match status" value="1"/>
</dbReference>
<dbReference type="Pfam" id="PF00092">
    <property type="entry name" value="VWA"/>
    <property type="match status" value="1"/>
</dbReference>
<keyword evidence="4" id="KW-1185">Reference proteome</keyword>
<proteinExistence type="predicted"/>
<reference evidence="3" key="1">
    <citation type="journal article" date="2020" name="bioRxiv">
        <title>Comparative genomics of Chlamydomonas.</title>
        <authorList>
            <person name="Craig R.J."/>
            <person name="Hasan A.R."/>
            <person name="Ness R.W."/>
            <person name="Keightley P.D."/>
        </authorList>
    </citation>
    <scope>NUCLEOTIDE SEQUENCE</scope>
    <source>
        <strain evidence="3">CCAP 11/173</strain>
    </source>
</reference>
<name>A0A835WQ87_9CHLO</name>
<accession>A0A835WQ87</accession>
<dbReference type="EMBL" id="JAEHOD010000008">
    <property type="protein sequence ID" value="KAG2451414.1"/>
    <property type="molecule type" value="Genomic_DNA"/>
</dbReference>
<feature type="region of interest" description="Disordered" evidence="1">
    <location>
        <begin position="1"/>
        <end position="21"/>
    </location>
</feature>
<feature type="region of interest" description="Disordered" evidence="1">
    <location>
        <begin position="289"/>
        <end position="320"/>
    </location>
</feature>
<comment type="caution">
    <text evidence="3">The sequence shown here is derived from an EMBL/GenBank/DDBJ whole genome shotgun (WGS) entry which is preliminary data.</text>
</comment>
<dbReference type="InterPro" id="IPR051266">
    <property type="entry name" value="CLCR"/>
</dbReference>
<feature type="region of interest" description="Disordered" evidence="1">
    <location>
        <begin position="45"/>
        <end position="85"/>
    </location>
</feature>
<dbReference type="PANTHER" id="PTHR10579:SF43">
    <property type="entry name" value="ZINC FINGER (C3HC4-TYPE RING FINGER) FAMILY PROTEIN"/>
    <property type="match status" value="1"/>
</dbReference>
<dbReference type="InterPro" id="IPR002035">
    <property type="entry name" value="VWF_A"/>
</dbReference>
<dbReference type="OrthoDB" id="687730at2759"/>
<evidence type="ECO:0000259" key="2">
    <source>
        <dbReference type="PROSITE" id="PS50234"/>
    </source>
</evidence>
<dbReference type="SMART" id="SM00327">
    <property type="entry name" value="VWA"/>
    <property type="match status" value="1"/>
</dbReference>
<feature type="compositionally biased region" description="Low complexity" evidence="1">
    <location>
        <begin position="164"/>
        <end position="187"/>
    </location>
</feature>
<feature type="region of interest" description="Disordered" evidence="1">
    <location>
        <begin position="105"/>
        <end position="226"/>
    </location>
</feature>
<evidence type="ECO:0000313" key="3">
    <source>
        <dbReference type="EMBL" id="KAG2451414.1"/>
    </source>
</evidence>
<dbReference type="Gene3D" id="3.40.50.410">
    <property type="entry name" value="von Willebrand factor, type A domain"/>
    <property type="match status" value="1"/>
</dbReference>
<sequence>MAPTPDQSAVEDNSNNYDTRVITTAEAGDTITQLPTRMLTTANANFAKGPQPAGFGAGADTSNIGAADPQGPLPPQPVPLNAFQEQHQQLPVQLAAQAPQLQLQMPMQQQPQLQQVQQPQEQEQRAGGGGGGVGGLVRRMLGSLRRGGRRDRQRPGSAPPPPAADAAAFLLPQQQQQQQQQAAAAAPLPNPSPQVLNMLQSGNRMTVPQQTSRRLGGYDTSGLRGQTTRQALARTILLKASELPLPRRHELVAAAASDPDLALLFSAGPEQPVPFVPSLDAKLSSLLKQVTAQSAPQPPADDKAEQQSGKEQQQEEEEPLTLRLVPEYEQYGLGAGEAVRAVVSLKAAADVKQRAHVALTCVLDRSGSMSGERIELVRETCHFLIDQLSPDDYLGLVSYAGGVREDVPLLRMTPEARSLAHAMVDALDADGSTALYDGLVAGVRQQMEAEVEMKKQAAAAVAGAPAGGRLVHSCFLFTDGEATDGPRDPPAILAGLAALQAPTDQHVTVHTFGFGAGHSVQLLQAVADAQSGVYYYISCVDDIPNGFGDALGGLLAVVAKDVRVGVRAAPNISLTAFRSGGRVLSSATAAASSLASAAAVASAQGRARSAAQRRPQPGVSSAAAAAAPPAVPTATAFNDMFAEESRECLLTLTLPAAAVPAGADGHAGGDGAVVVLCHVDLEYTDVATGRRRQATAALTVTRRAAPRPADALPAELVFVTAARFETLDAIEAAEAAAAAATGSDLSVAHGVLDAHAARLQAAPIRGNATLTALATQTHTARASLKPRYEFNQEGVATVAGTKQALKQQRIGTGTTAAPAMFQEYDHKAKANFRCTTSAGVQAKAWSSRAAGSS</sequence>
<feature type="domain" description="VWFA" evidence="2">
    <location>
        <begin position="358"/>
        <end position="558"/>
    </location>
</feature>
<feature type="compositionally biased region" description="Low complexity" evidence="1">
    <location>
        <begin position="105"/>
        <end position="121"/>
    </location>
</feature>
<dbReference type="InterPro" id="IPR036465">
    <property type="entry name" value="vWFA_dom_sf"/>
</dbReference>
<feature type="region of interest" description="Disordered" evidence="1">
    <location>
        <begin position="606"/>
        <end position="625"/>
    </location>
</feature>
<dbReference type="Proteomes" id="UP000613740">
    <property type="component" value="Unassembled WGS sequence"/>
</dbReference>
<evidence type="ECO:0000256" key="1">
    <source>
        <dbReference type="SAM" id="MobiDB-lite"/>
    </source>
</evidence>
<dbReference type="PANTHER" id="PTHR10579">
    <property type="entry name" value="CALCIUM-ACTIVATED CHLORIDE CHANNEL REGULATOR"/>
    <property type="match status" value="1"/>
</dbReference>